<evidence type="ECO:0000313" key="2">
    <source>
        <dbReference type="Proteomes" id="UP000002730"/>
    </source>
</evidence>
<sequence length="81" mass="9043">MSKGFFGSKTLLALILFVLQFGRCDMGDRCGFIPQPNPCDDECGPVPYENYGCRRPIIDNSILFIIALYFICCCTNNEGCC</sequence>
<name>D9SWW0_CLOC7</name>
<dbReference type="HOGENOM" id="CLU_197372_0_0_9"/>
<keyword evidence="2" id="KW-1185">Reference proteome</keyword>
<organism evidence="1 2">
    <name type="scientific">Clostridium cellulovorans (strain ATCC 35296 / DSM 3052 / OCM 3 / 743B)</name>
    <dbReference type="NCBI Taxonomy" id="573061"/>
    <lineage>
        <taxon>Bacteria</taxon>
        <taxon>Bacillati</taxon>
        <taxon>Bacillota</taxon>
        <taxon>Clostridia</taxon>
        <taxon>Eubacteriales</taxon>
        <taxon>Clostridiaceae</taxon>
        <taxon>Clostridium</taxon>
    </lineage>
</organism>
<reference evidence="1 2" key="1">
    <citation type="submission" date="2010-08" db="EMBL/GenBank/DDBJ databases">
        <title>Complete sequence of Clostridium cellulovorans 743B.</title>
        <authorList>
            <consortium name="US DOE Joint Genome Institute"/>
            <person name="Lucas S."/>
            <person name="Copeland A."/>
            <person name="Lapidus A."/>
            <person name="Cheng J.-F."/>
            <person name="Bruce D."/>
            <person name="Goodwin L."/>
            <person name="Pitluck S."/>
            <person name="Chertkov O."/>
            <person name="Detter J.C."/>
            <person name="Han C."/>
            <person name="Tapia R."/>
            <person name="Land M."/>
            <person name="Hauser L."/>
            <person name="Chang Y.-J."/>
            <person name="Jeffries C."/>
            <person name="Kyrpides N."/>
            <person name="Ivanova N."/>
            <person name="Mikhailova N."/>
            <person name="Hemme C.L."/>
            <person name="Woyke T."/>
        </authorList>
    </citation>
    <scope>NUCLEOTIDE SEQUENCE [LARGE SCALE GENOMIC DNA]</scope>
    <source>
        <strain evidence="2">ATCC 35296 / DSM 3052 / OCM 3 / 743B</strain>
    </source>
</reference>
<accession>D9SWW0</accession>
<dbReference type="KEGG" id="ccb:Clocel_1573"/>
<gene>
    <name evidence="1" type="ordered locus">Clocel_1573</name>
</gene>
<evidence type="ECO:0000313" key="1">
    <source>
        <dbReference type="EMBL" id="ADL51321.1"/>
    </source>
</evidence>
<dbReference type="RefSeq" id="WP_010077471.1">
    <property type="nucleotide sequence ID" value="NC_014393.1"/>
</dbReference>
<protein>
    <submittedName>
        <fullName evidence="1">Uncharacterized protein</fullName>
    </submittedName>
</protein>
<proteinExistence type="predicted"/>
<dbReference type="Proteomes" id="UP000002730">
    <property type="component" value="Chromosome"/>
</dbReference>
<dbReference type="OrthoDB" id="1928511at2"/>
<dbReference type="EMBL" id="CP002160">
    <property type="protein sequence ID" value="ADL51321.1"/>
    <property type="molecule type" value="Genomic_DNA"/>
</dbReference>
<dbReference type="AlphaFoldDB" id="D9SWW0"/>
<dbReference type="STRING" id="573061.Clocel_1573"/>